<dbReference type="UniPathway" id="UPA00196"/>
<dbReference type="InterPro" id="IPR040039">
    <property type="entry name" value="PIGX"/>
</dbReference>
<keyword evidence="12" id="KW-1185">Reference proteome</keyword>
<dbReference type="InterPro" id="IPR013233">
    <property type="entry name" value="PIG-X/PBN1"/>
</dbReference>
<dbReference type="OrthoDB" id="5546453at2759"/>
<dbReference type="AlphaFoldDB" id="A0A8H5LRS7"/>
<accession>A0A8H5LRS7</accession>
<keyword evidence="9" id="KW-0325">Glycoprotein</keyword>
<evidence type="ECO:0000256" key="1">
    <source>
        <dbReference type="ARBA" id="ARBA00004389"/>
    </source>
</evidence>
<evidence type="ECO:0000313" key="12">
    <source>
        <dbReference type="Proteomes" id="UP000559256"/>
    </source>
</evidence>
<evidence type="ECO:0000256" key="7">
    <source>
        <dbReference type="ARBA" id="ARBA00022989"/>
    </source>
</evidence>
<keyword evidence="8 10" id="KW-0472">Membrane</keyword>
<dbReference type="PANTHER" id="PTHR28650:SF1">
    <property type="entry name" value="PHOSPHATIDYLINOSITOL-GLYCAN BIOSYNTHESIS CLASS X PROTEIN"/>
    <property type="match status" value="1"/>
</dbReference>
<comment type="similarity">
    <text evidence="3 10">Belongs to the PIGX family.</text>
</comment>
<protein>
    <recommendedName>
        <fullName evidence="10">Protein PBN1</fullName>
    </recommendedName>
</protein>
<evidence type="ECO:0000256" key="9">
    <source>
        <dbReference type="ARBA" id="ARBA00023180"/>
    </source>
</evidence>
<evidence type="ECO:0000313" key="11">
    <source>
        <dbReference type="EMBL" id="KAF5366996.1"/>
    </source>
</evidence>
<dbReference type="Pfam" id="PF08320">
    <property type="entry name" value="PIG-X"/>
    <property type="match status" value="1"/>
</dbReference>
<proteinExistence type="inferred from homology"/>
<evidence type="ECO:0000256" key="6">
    <source>
        <dbReference type="ARBA" id="ARBA00022824"/>
    </source>
</evidence>
<organism evidence="11 12">
    <name type="scientific">Tetrapyrgos nigripes</name>
    <dbReference type="NCBI Taxonomy" id="182062"/>
    <lineage>
        <taxon>Eukaryota</taxon>
        <taxon>Fungi</taxon>
        <taxon>Dikarya</taxon>
        <taxon>Basidiomycota</taxon>
        <taxon>Agaricomycotina</taxon>
        <taxon>Agaricomycetes</taxon>
        <taxon>Agaricomycetidae</taxon>
        <taxon>Agaricales</taxon>
        <taxon>Marasmiineae</taxon>
        <taxon>Marasmiaceae</taxon>
        <taxon>Tetrapyrgos</taxon>
    </lineage>
</organism>
<dbReference type="SMART" id="SM00780">
    <property type="entry name" value="PIG-X"/>
    <property type="match status" value="1"/>
</dbReference>
<comment type="pathway">
    <text evidence="2 10">Glycolipid biosynthesis; glycosylphosphatidylinositol-anchor biosynthesis.</text>
</comment>
<name>A0A8H5LRS7_9AGAR</name>
<dbReference type="PANTHER" id="PTHR28650">
    <property type="entry name" value="PHOSPHATIDYLINOSITOL-GLYCAN BIOSYNTHESIS CLASS X PROTEIN"/>
    <property type="match status" value="1"/>
</dbReference>
<gene>
    <name evidence="11" type="ORF">D9758_003983</name>
</gene>
<evidence type="ECO:0000256" key="2">
    <source>
        <dbReference type="ARBA" id="ARBA00004687"/>
    </source>
</evidence>
<feature type="transmembrane region" description="Helical" evidence="10">
    <location>
        <begin position="180"/>
        <end position="202"/>
    </location>
</feature>
<keyword evidence="4 10" id="KW-0337">GPI-anchor biosynthesis</keyword>
<keyword evidence="5 10" id="KW-0812">Transmembrane</keyword>
<keyword evidence="7 10" id="KW-1133">Transmembrane helix</keyword>
<reference evidence="11 12" key="1">
    <citation type="journal article" date="2020" name="ISME J.">
        <title>Uncovering the hidden diversity of litter-decomposition mechanisms in mushroom-forming fungi.</title>
        <authorList>
            <person name="Floudas D."/>
            <person name="Bentzer J."/>
            <person name="Ahren D."/>
            <person name="Johansson T."/>
            <person name="Persson P."/>
            <person name="Tunlid A."/>
        </authorList>
    </citation>
    <scope>NUCLEOTIDE SEQUENCE [LARGE SCALE GENOMIC DNA]</scope>
    <source>
        <strain evidence="11 12">CBS 291.85</strain>
    </source>
</reference>
<comment type="function">
    <text evidence="10">Required for proper folding and/or the stability of a subset of proteins in the endoplasmic reticulum. Component of glycosylphosphatidylinositol-mannosyltransferase 1 which transfers the first of the 4 mannoses in the GPI-anchor precursors during GPI-anchor biosynthesis. Probably acts by stabilizing the mannosyltransferase GPI14.</text>
</comment>
<dbReference type="Proteomes" id="UP000559256">
    <property type="component" value="Unassembled WGS sequence"/>
</dbReference>
<sequence length="219" mass="24410">MASTTSWSFLDPPNRGYHRSFVTKISSNQWDKYTDCSLHIHYKLSVLAFWDPYELANYRDSYTFYHHGHSNLELPVVAMNSNGSSLLLNVALSGADLEIHVPFHLRYGEPSPDGHQSAEISMPIAFFSCPAAQVSGVDSLPWPTEFTTLSVSDERACLAIQSEPAAAVMISVPVGNPGDFHIVEAGTVLTMVACFCYLVVVFRQTWRRLYYNSGHAKVE</sequence>
<keyword evidence="6 10" id="KW-0256">Endoplasmic reticulum</keyword>
<evidence type="ECO:0000256" key="8">
    <source>
        <dbReference type="ARBA" id="ARBA00023136"/>
    </source>
</evidence>
<dbReference type="GO" id="GO:0006506">
    <property type="term" value="P:GPI anchor biosynthetic process"/>
    <property type="evidence" value="ECO:0007669"/>
    <property type="project" value="UniProtKB-UniPathway"/>
</dbReference>
<evidence type="ECO:0000256" key="10">
    <source>
        <dbReference type="RuleBase" id="RU366056"/>
    </source>
</evidence>
<comment type="caution">
    <text evidence="11">The sequence shown here is derived from an EMBL/GenBank/DDBJ whole genome shotgun (WGS) entry which is preliminary data.</text>
</comment>
<comment type="subcellular location">
    <subcellularLocation>
        <location evidence="1 10">Endoplasmic reticulum membrane</location>
        <topology evidence="1 10">Single-pass membrane protein</topology>
    </subcellularLocation>
</comment>
<evidence type="ECO:0000256" key="5">
    <source>
        <dbReference type="ARBA" id="ARBA00022692"/>
    </source>
</evidence>
<dbReference type="EMBL" id="JAACJM010000020">
    <property type="protein sequence ID" value="KAF5366996.1"/>
    <property type="molecule type" value="Genomic_DNA"/>
</dbReference>
<dbReference type="GO" id="GO:0005789">
    <property type="term" value="C:endoplasmic reticulum membrane"/>
    <property type="evidence" value="ECO:0007669"/>
    <property type="project" value="UniProtKB-SubCell"/>
</dbReference>
<evidence type="ECO:0000256" key="4">
    <source>
        <dbReference type="ARBA" id="ARBA00022502"/>
    </source>
</evidence>
<evidence type="ECO:0000256" key="3">
    <source>
        <dbReference type="ARBA" id="ARBA00010345"/>
    </source>
</evidence>